<accession>A0ABQ5QKY1</accession>
<proteinExistence type="predicted"/>
<dbReference type="InterPro" id="IPR003959">
    <property type="entry name" value="ATPase_AAA_core"/>
</dbReference>
<reference evidence="2 3" key="1">
    <citation type="journal article" date="2023" name="Antonie Van Leeuwenhoek">
        <title>Mesoterricola silvestris gen. nov., sp. nov., Mesoterricola sediminis sp. nov., Geothrix oryzae sp. nov., Geothrix edaphica sp. nov., Geothrix rubra sp. nov., and Geothrix limicola sp. nov., six novel members of Acidobacteriota isolated from soils.</title>
        <authorList>
            <person name="Itoh H."/>
            <person name="Sugisawa Y."/>
            <person name="Mise K."/>
            <person name="Xu Z."/>
            <person name="Kuniyasu M."/>
            <person name="Ushijima N."/>
            <person name="Kawano K."/>
            <person name="Kobayashi E."/>
            <person name="Shiratori Y."/>
            <person name="Masuda Y."/>
            <person name="Senoo K."/>
        </authorList>
    </citation>
    <scope>NUCLEOTIDE SEQUENCE [LARGE SCALE GENOMIC DNA]</scope>
    <source>
        <strain evidence="2 3">Red804</strain>
    </source>
</reference>
<evidence type="ECO:0000313" key="2">
    <source>
        <dbReference type="EMBL" id="GLH74765.1"/>
    </source>
</evidence>
<comment type="caution">
    <text evidence="2">The sequence shown here is derived from an EMBL/GenBank/DDBJ whole genome shotgun (WGS) entry which is preliminary data.</text>
</comment>
<dbReference type="EMBL" id="BSDE01000008">
    <property type="protein sequence ID" value="GLH74765.1"/>
    <property type="molecule type" value="Genomic_DNA"/>
</dbReference>
<dbReference type="PANTHER" id="PTHR43581">
    <property type="entry name" value="ATP/GTP PHOSPHATASE"/>
    <property type="match status" value="1"/>
</dbReference>
<feature type="domain" description="AAA+ ATPase" evidence="1">
    <location>
        <begin position="47"/>
        <end position="301"/>
    </location>
</feature>
<dbReference type="Pfam" id="PF13476">
    <property type="entry name" value="AAA_23"/>
    <property type="match status" value="1"/>
</dbReference>
<dbReference type="InterPro" id="IPR027417">
    <property type="entry name" value="P-loop_NTPase"/>
</dbReference>
<dbReference type="Pfam" id="PF13304">
    <property type="entry name" value="AAA_21"/>
    <property type="match status" value="1"/>
</dbReference>
<dbReference type="InterPro" id="IPR051396">
    <property type="entry name" value="Bact_Antivir_Def_Nuclease"/>
</dbReference>
<dbReference type="RefSeq" id="WP_285577432.1">
    <property type="nucleotide sequence ID" value="NZ_BSDE01000008.1"/>
</dbReference>
<dbReference type="SUPFAM" id="SSF52540">
    <property type="entry name" value="P-loop containing nucleoside triphosphate hydrolases"/>
    <property type="match status" value="1"/>
</dbReference>
<protein>
    <recommendedName>
        <fullName evidence="1">AAA+ ATPase domain-containing protein</fullName>
    </recommendedName>
</protein>
<sequence length="498" mass="55506">MVFKSEIRDSTINALLEKAANRNYGQYLAKLSLKHVRGFHNEPVLFDFPVTALIGPNGGGKTTILGAAGCAYKSISPKRFFAKSGKYDETMQDWSIEYELIDRELNKKDAVRRTTSFRNSRWNREAPDRRVLVFGVSRTVPANERPELGRCASNSFEVPEAHVQELTEPVQKAVSRILGKNISGFSSLRVDPKGRVTLLAGRTKDGKGYSEFHFGAGESSIIRMVAEIELVEDQALVLIEEIENGLHPVATVRMVEYLIDAAERKKLQTIFTTHSNDALKPLPSKAIWVATQDRIFQGKLDINSLRAITGQIDAALVIFVEDPFAKLWVEAILRQANNLAVDHIQVYGMEGDGTAVAMNRYHRKDPSSLVPSICLIDGDSEQSESKDDAIYRLPGQSPEAFVFDEVMTAWDSIGGKLAVALLQRFENAERVKQICNSVRTTNMDAHLLFAQVGEKLGLLPEATVAAAFANIWAQAYPEALQRVLISFEEFLPHEQRQD</sequence>
<gene>
    <name evidence="2" type="ORF">GETHLI_32670</name>
</gene>
<evidence type="ECO:0000259" key="1">
    <source>
        <dbReference type="SMART" id="SM00382"/>
    </source>
</evidence>
<dbReference type="InterPro" id="IPR038729">
    <property type="entry name" value="Rad50/SbcC_AAA"/>
</dbReference>
<dbReference type="PANTHER" id="PTHR43581:SF2">
    <property type="entry name" value="EXCINUCLEASE ATPASE SUBUNIT"/>
    <property type="match status" value="1"/>
</dbReference>
<organism evidence="2 3">
    <name type="scientific">Geothrix limicola</name>
    <dbReference type="NCBI Taxonomy" id="2927978"/>
    <lineage>
        <taxon>Bacteria</taxon>
        <taxon>Pseudomonadati</taxon>
        <taxon>Acidobacteriota</taxon>
        <taxon>Holophagae</taxon>
        <taxon>Holophagales</taxon>
        <taxon>Holophagaceae</taxon>
        <taxon>Geothrix</taxon>
    </lineage>
</organism>
<dbReference type="Proteomes" id="UP001165069">
    <property type="component" value="Unassembled WGS sequence"/>
</dbReference>
<dbReference type="Gene3D" id="3.40.50.300">
    <property type="entry name" value="P-loop containing nucleotide triphosphate hydrolases"/>
    <property type="match status" value="2"/>
</dbReference>
<dbReference type="InterPro" id="IPR003593">
    <property type="entry name" value="AAA+_ATPase"/>
</dbReference>
<evidence type="ECO:0000313" key="3">
    <source>
        <dbReference type="Proteomes" id="UP001165069"/>
    </source>
</evidence>
<keyword evidence="3" id="KW-1185">Reference proteome</keyword>
<name>A0ABQ5QKY1_9BACT</name>
<dbReference type="SMART" id="SM00382">
    <property type="entry name" value="AAA"/>
    <property type="match status" value="1"/>
</dbReference>